<proteinExistence type="predicted"/>
<dbReference type="OrthoDB" id="417078at2759"/>
<dbReference type="CDD" id="cd12098">
    <property type="entry name" value="DD_R_ScPKA-like"/>
    <property type="match status" value="1"/>
</dbReference>
<dbReference type="GeneID" id="20710126"/>
<dbReference type="KEGG" id="vda:VDAG_08663"/>
<dbReference type="STRING" id="498257.G2XES8"/>
<evidence type="ECO:0000313" key="3">
    <source>
        <dbReference type="EMBL" id="EGY18329.1"/>
    </source>
</evidence>
<reference evidence="3 4" key="1">
    <citation type="submission" date="2008-03" db="EMBL/GenBank/DDBJ databases">
        <title>The Genome Sequence of Verticillium dahliae VdLs.17.</title>
        <authorList>
            <consortium name="The Broad Institute Genome Sequencing Platform"/>
            <person name="Ma L.-J.J."/>
            <person name="Klosterman S.J."/>
            <person name="Subbarao K."/>
            <person name="Dobinson K."/>
            <person name="Veronese P."/>
            <person name="Kang S."/>
            <person name="Gold S.E."/>
            <person name="Young S."/>
            <person name="Jaffe D."/>
            <person name="Gnerre S."/>
            <person name="Berlin A."/>
            <person name="Heiman D."/>
            <person name="Hepburn T."/>
            <person name="Sykes S."/>
            <person name="Alvarado L."/>
            <person name="Kodira C.D."/>
            <person name="Lander E."/>
            <person name="Galagan J."/>
            <person name="Nusbaum C."/>
            <person name="Birren B."/>
        </authorList>
    </citation>
    <scope>NUCLEOTIDE SEQUENCE [LARGE SCALE GENOMIC DNA]</scope>
    <source>
        <strain evidence="4">VdLs.17 / ATCC MYA-4575 / FGSC 10137</strain>
    </source>
</reference>
<feature type="region of interest" description="Disordered" evidence="1">
    <location>
        <begin position="139"/>
        <end position="207"/>
    </location>
</feature>
<dbReference type="Proteomes" id="UP000001611">
    <property type="component" value="Chromosome 2"/>
</dbReference>
<dbReference type="RefSeq" id="XP_009651267.1">
    <property type="nucleotide sequence ID" value="XM_009652972.1"/>
</dbReference>
<dbReference type="HOGENOM" id="CLU_1125251_0_0_1"/>
<feature type="compositionally biased region" description="Polar residues" evidence="1">
    <location>
        <begin position="175"/>
        <end position="196"/>
    </location>
</feature>
<name>G2XES8_VERDV</name>
<dbReference type="InParanoid" id="G2XES8"/>
<evidence type="ECO:0000256" key="1">
    <source>
        <dbReference type="SAM" id="MobiDB-lite"/>
    </source>
</evidence>
<sequence>MSLPKAYQIEIKALDRLILERYPTDILQFCANYFARCLNPDREHTERFSTPPSVGVNIKYTSVEPTPAPQTMSAPFASPFGANANPFGARDASPAAGSNVMHRVIEEDEADTIASPTSPSFGVSAQAFRSPFGNASSFGNSSPFGGAGDAPFDGPPTVRSPPNPENYPAEYNFGRRTSVSAESLQPSADSTESNWTPPYHEKTPEQLSRLQKAMENNFPFQPPRDDSSAQILGALNLKLSRKRYSRY</sequence>
<accession>G2XES8</accession>
<evidence type="ECO:0000313" key="4">
    <source>
        <dbReference type="Proteomes" id="UP000001611"/>
    </source>
</evidence>
<gene>
    <name evidence="3" type="ORF">VDAG_08663</name>
</gene>
<dbReference type="EMBL" id="DS572715">
    <property type="protein sequence ID" value="EGY18329.1"/>
    <property type="molecule type" value="Genomic_DNA"/>
</dbReference>
<feature type="domain" description="RIIa" evidence="2">
    <location>
        <begin position="10"/>
        <end position="36"/>
    </location>
</feature>
<dbReference type="InterPro" id="IPR003117">
    <property type="entry name" value="cAMP_dep_PK_reg_su_I/II_a/b"/>
</dbReference>
<keyword evidence="4" id="KW-1185">Reference proteome</keyword>
<dbReference type="eggNOG" id="KOG1113">
    <property type="taxonomic scope" value="Eukaryota"/>
</dbReference>
<dbReference type="Pfam" id="PF02197">
    <property type="entry name" value="RIIa"/>
    <property type="match status" value="1"/>
</dbReference>
<evidence type="ECO:0000259" key="2">
    <source>
        <dbReference type="Pfam" id="PF02197"/>
    </source>
</evidence>
<protein>
    <submittedName>
        <fullName evidence="3">cAMP-dependent protein kinase regulatory subunit</fullName>
    </submittedName>
</protein>
<dbReference type="AlphaFoldDB" id="G2XES8"/>
<organism evidence="3 4">
    <name type="scientific">Verticillium dahliae (strain VdLs.17 / ATCC MYA-4575 / FGSC 10137)</name>
    <name type="common">Verticillium wilt</name>
    <dbReference type="NCBI Taxonomy" id="498257"/>
    <lineage>
        <taxon>Eukaryota</taxon>
        <taxon>Fungi</taxon>
        <taxon>Dikarya</taxon>
        <taxon>Ascomycota</taxon>
        <taxon>Pezizomycotina</taxon>
        <taxon>Sordariomycetes</taxon>
        <taxon>Hypocreomycetidae</taxon>
        <taxon>Glomerellales</taxon>
        <taxon>Plectosphaerellaceae</taxon>
        <taxon>Verticillium</taxon>
    </lineage>
</organism>